<feature type="domain" description="Heme NO-binding" evidence="1">
    <location>
        <begin position="2"/>
        <end position="161"/>
    </location>
</feature>
<dbReference type="EMBL" id="JACHHQ010000002">
    <property type="protein sequence ID" value="MBB5199333.1"/>
    <property type="molecule type" value="Genomic_DNA"/>
</dbReference>
<dbReference type="GO" id="GO:0020037">
    <property type="term" value="F:heme binding"/>
    <property type="evidence" value="ECO:0007669"/>
    <property type="project" value="InterPro"/>
</dbReference>
<accession>A0A840RNJ2</accession>
<evidence type="ECO:0000259" key="1">
    <source>
        <dbReference type="Pfam" id="PF07700"/>
    </source>
</evidence>
<dbReference type="PANTHER" id="PTHR45655:SF13">
    <property type="entry name" value="SOLUBLE GUANYLATE CYCLASE GCY-32-RELATED"/>
    <property type="match status" value="1"/>
</dbReference>
<dbReference type="InterPro" id="IPR024096">
    <property type="entry name" value="NO_sig/Golgi_transp_ligand-bd"/>
</dbReference>
<dbReference type="Proteomes" id="UP000571084">
    <property type="component" value="Unassembled WGS sequence"/>
</dbReference>
<proteinExistence type="predicted"/>
<organism evidence="2 3">
    <name type="scientific">Glaciimonas immobilis</name>
    <dbReference type="NCBI Taxonomy" id="728004"/>
    <lineage>
        <taxon>Bacteria</taxon>
        <taxon>Pseudomonadati</taxon>
        <taxon>Pseudomonadota</taxon>
        <taxon>Betaproteobacteria</taxon>
        <taxon>Burkholderiales</taxon>
        <taxon>Oxalobacteraceae</taxon>
        <taxon>Glaciimonas</taxon>
    </lineage>
</organism>
<dbReference type="InterPro" id="IPR038158">
    <property type="entry name" value="H-NOX_domain_sf"/>
</dbReference>
<dbReference type="Pfam" id="PF07700">
    <property type="entry name" value="HNOB"/>
    <property type="match status" value="1"/>
</dbReference>
<name>A0A840RNJ2_9BURK</name>
<dbReference type="PANTHER" id="PTHR45655">
    <property type="entry name" value="GUANYLATE CYCLASE SOLUBLE SUBUNIT BETA-2"/>
    <property type="match status" value="1"/>
</dbReference>
<comment type="caution">
    <text evidence="2">The sequence shown here is derived from an EMBL/GenBank/DDBJ whole genome shotgun (WGS) entry which is preliminary data.</text>
</comment>
<sequence>MYGLINQAVKEMVVEGHGEAIWEKIRLEAGVVDVFVSMDQYPEEVTDKLVRAASAILHLSPSDILAGFGQYWVGFASRNYDYVLDMSGQDFLAFIKNLNNMHARIGLWMPDLKPPSFLVTDETPGAFKLHYRSSRNGYAPMVKGLLTGLGERFNTDVTIDHVRGADQGLNYEEFVVTYAIRTQSAIL</sequence>
<reference evidence="2 3" key="1">
    <citation type="submission" date="2020-08" db="EMBL/GenBank/DDBJ databases">
        <title>Genomic Encyclopedia of Type Strains, Phase IV (KMG-IV): sequencing the most valuable type-strain genomes for metagenomic binning, comparative biology and taxonomic classification.</title>
        <authorList>
            <person name="Goeker M."/>
        </authorList>
    </citation>
    <scope>NUCLEOTIDE SEQUENCE [LARGE SCALE GENOMIC DNA]</scope>
    <source>
        <strain evidence="2 3">DSM 23240</strain>
    </source>
</reference>
<dbReference type="InterPro" id="IPR011644">
    <property type="entry name" value="Heme_NO-bd"/>
</dbReference>
<dbReference type="AlphaFoldDB" id="A0A840RNJ2"/>
<dbReference type="RefSeq" id="WP_168055126.1">
    <property type="nucleotide sequence ID" value="NZ_JAAOZT010000006.1"/>
</dbReference>
<dbReference type="Gene3D" id="3.90.1520.10">
    <property type="entry name" value="H-NOX domain"/>
    <property type="match status" value="1"/>
</dbReference>
<evidence type="ECO:0000313" key="3">
    <source>
        <dbReference type="Proteomes" id="UP000571084"/>
    </source>
</evidence>
<evidence type="ECO:0000313" key="2">
    <source>
        <dbReference type="EMBL" id="MBB5199333.1"/>
    </source>
</evidence>
<protein>
    <recommendedName>
        <fullName evidence="1">Heme NO-binding domain-containing protein</fullName>
    </recommendedName>
</protein>
<gene>
    <name evidence="2" type="ORF">HNR39_001160</name>
</gene>
<keyword evidence="3" id="KW-1185">Reference proteome</keyword>
<dbReference type="SUPFAM" id="SSF111126">
    <property type="entry name" value="Ligand-binding domain in the NO signalling and Golgi transport"/>
    <property type="match status" value="1"/>
</dbReference>